<reference evidence="2 3" key="1">
    <citation type="submission" date="2018-05" db="EMBL/GenBank/DDBJ databases">
        <title>Genome sequencing and assembly of the regulated plant pathogen Lachnellula willkommii and related sister species for the development of diagnostic species identification markers.</title>
        <authorList>
            <person name="Giroux E."/>
            <person name="Bilodeau G."/>
        </authorList>
    </citation>
    <scope>NUCLEOTIDE SEQUENCE [LARGE SCALE GENOMIC DNA]</scope>
    <source>
        <strain evidence="2 3">CBS 268.59</strain>
    </source>
</reference>
<evidence type="ECO:0000313" key="2">
    <source>
        <dbReference type="EMBL" id="TVY65666.1"/>
    </source>
</evidence>
<dbReference type="AlphaFoldDB" id="A0A8T9C0U9"/>
<gene>
    <name evidence="2" type="ORF">LSUE1_G007041</name>
</gene>
<name>A0A8T9C0U9_9HELO</name>
<feature type="domain" description="DUF8021" evidence="1">
    <location>
        <begin position="225"/>
        <end position="322"/>
    </location>
</feature>
<organism evidence="2 3">
    <name type="scientific">Lachnellula suecica</name>
    <dbReference type="NCBI Taxonomy" id="602035"/>
    <lineage>
        <taxon>Eukaryota</taxon>
        <taxon>Fungi</taxon>
        <taxon>Dikarya</taxon>
        <taxon>Ascomycota</taxon>
        <taxon>Pezizomycotina</taxon>
        <taxon>Leotiomycetes</taxon>
        <taxon>Helotiales</taxon>
        <taxon>Lachnaceae</taxon>
        <taxon>Lachnellula</taxon>
    </lineage>
</organism>
<keyword evidence="3" id="KW-1185">Reference proteome</keyword>
<accession>A0A8T9C0U9</accession>
<evidence type="ECO:0000259" key="1">
    <source>
        <dbReference type="Pfam" id="PF26061"/>
    </source>
</evidence>
<protein>
    <recommendedName>
        <fullName evidence="1">DUF8021 domain-containing protein</fullName>
    </recommendedName>
</protein>
<sequence length="334" mass="36215">MVDRQWHIDSIISQWGVPSYLKVSGFLHLGKQERVSRLKKFTTSHSWSFEDKRLAIFKPYYNLTMIQLKHTGRLVVGAIIALTSIASVTADCTREGLLASAATYIAAQTSGSLTSLSLSTTNFTYQENNKVTDIKKGVLSTPLKIDLNRSSADTVACASYTLLISSTGSKPYVLATQIRHPGNDSSTIAMIDTIAATTGSLFFNAAKTLGYEQKEDWGTLAPANQSSRALLKAVGDAYLDMWTNTTAADTIPWGTDCERVEGSSLTKPCGASLPHGGSTTLNSMRRYVIDETVGSVDVLCAFNSLGDYPDSHQIRLEAGKVKLEKNLVGKENVV</sequence>
<dbReference type="InterPro" id="IPR058334">
    <property type="entry name" value="DUF8021"/>
</dbReference>
<proteinExistence type="predicted"/>
<comment type="caution">
    <text evidence="2">The sequence shown here is derived from an EMBL/GenBank/DDBJ whole genome shotgun (WGS) entry which is preliminary data.</text>
</comment>
<dbReference type="Proteomes" id="UP000469558">
    <property type="component" value="Unassembled WGS sequence"/>
</dbReference>
<dbReference type="EMBL" id="QGMK01001649">
    <property type="protein sequence ID" value="TVY65666.1"/>
    <property type="molecule type" value="Genomic_DNA"/>
</dbReference>
<evidence type="ECO:0000313" key="3">
    <source>
        <dbReference type="Proteomes" id="UP000469558"/>
    </source>
</evidence>
<dbReference type="OrthoDB" id="3504677at2759"/>
<dbReference type="Pfam" id="PF26061">
    <property type="entry name" value="DUF8021"/>
    <property type="match status" value="1"/>
</dbReference>